<evidence type="ECO:0008006" key="3">
    <source>
        <dbReference type="Google" id="ProtNLM"/>
    </source>
</evidence>
<proteinExistence type="predicted"/>
<gene>
    <name evidence="1" type="ORF">GNP77_11965</name>
</gene>
<dbReference type="AlphaFoldDB" id="A0A6N3YZE9"/>
<evidence type="ECO:0000313" key="1">
    <source>
        <dbReference type="EMBL" id="MUK46096.1"/>
    </source>
</evidence>
<evidence type="ECO:0000313" key="2">
    <source>
        <dbReference type="Proteomes" id="UP000435323"/>
    </source>
</evidence>
<dbReference type="Proteomes" id="UP000435323">
    <property type="component" value="Unassembled WGS sequence"/>
</dbReference>
<dbReference type="InterPro" id="IPR015424">
    <property type="entry name" value="PyrdxlP-dep_Trfase"/>
</dbReference>
<organism evidence="1 2">
    <name type="scientific">Aliivibrio fischeri</name>
    <name type="common">Vibrio fischeri</name>
    <dbReference type="NCBI Taxonomy" id="668"/>
    <lineage>
        <taxon>Bacteria</taxon>
        <taxon>Pseudomonadati</taxon>
        <taxon>Pseudomonadota</taxon>
        <taxon>Gammaproteobacteria</taxon>
        <taxon>Vibrionales</taxon>
        <taxon>Vibrionaceae</taxon>
        <taxon>Aliivibrio</taxon>
    </lineage>
</organism>
<sequence>MKHNRNIGGYIGVDFGKNKYEFFHKGYCLELQSARACLYTFLKSKNYKKIYVPEYYCDVIDNVFTQLDIDVEFYSITHDFNFNLNKKLLKDEVVILINYFGINSKNINCFLENNNPENVIIDNAQAFFSKVKKCAANIYSPRKFFGIPDGGYLFCDLDINAPLEKYKPKYIEHLLLEFSGQQTVGYNSFLQSEQQLIEQFSPVQMSDLSKALMKVNDFNSIAKNRIDNFIILDDAFKNININQFILDEDDIPLCYPLRLNQNVSSICNYLINRNIFLPRYWPSITNNEFYTNTLFLPVDQRLDKDKIYFLINEVKGYLK</sequence>
<dbReference type="RefSeq" id="WP_155656866.1">
    <property type="nucleotide sequence ID" value="NZ_WOBO01000014.1"/>
</dbReference>
<name>A0A6N3YZE9_ALIFS</name>
<dbReference type="EMBL" id="WOBO01000014">
    <property type="protein sequence ID" value="MUK46096.1"/>
    <property type="molecule type" value="Genomic_DNA"/>
</dbReference>
<reference evidence="1 2" key="1">
    <citation type="submission" date="2019-11" db="EMBL/GenBank/DDBJ databases">
        <title>Using colonization assays and comparative genomics to discover symbiosis behaviors and factors in Vibrio fischeri.</title>
        <authorList>
            <person name="Bongrand C."/>
            <person name="Moriano-Gutierrez S."/>
            <person name="Arevalo P."/>
            <person name="Mcfall-Ngai M."/>
            <person name="Visick K."/>
            <person name="Polz M.F."/>
            <person name="Ruby E.G."/>
        </authorList>
    </citation>
    <scope>NUCLEOTIDE SEQUENCE [LARGE SCALE GENOMIC DNA]</scope>
    <source>
        <strain evidence="2">emors.3.2</strain>
    </source>
</reference>
<dbReference type="SUPFAM" id="SSF53383">
    <property type="entry name" value="PLP-dependent transferases"/>
    <property type="match status" value="1"/>
</dbReference>
<accession>A0A6N3YZE9</accession>
<protein>
    <recommendedName>
        <fullName evidence="3">DegT/DnrJ/EryC1/StrS aminotransferase family protein</fullName>
    </recommendedName>
</protein>
<comment type="caution">
    <text evidence="1">The sequence shown here is derived from an EMBL/GenBank/DDBJ whole genome shotgun (WGS) entry which is preliminary data.</text>
</comment>